<feature type="compositionally biased region" description="Basic residues" evidence="1">
    <location>
        <begin position="136"/>
        <end position="148"/>
    </location>
</feature>
<evidence type="ECO:0000313" key="3">
    <source>
        <dbReference type="Proteomes" id="UP001230504"/>
    </source>
</evidence>
<dbReference type="EMBL" id="JAHLJV010000049">
    <property type="protein sequence ID" value="KAK1584923.1"/>
    <property type="molecule type" value="Genomic_DNA"/>
</dbReference>
<sequence length="155" mass="17432">MYTGAAAATQIDNMPLDRTLWRRLRQIMVFSLFLVSPVREIQYSMLLRNRVFRVLGWSRSPFGGGRRGGMSRSIPRGGSSGLAAPALHERNGSSLPKSCKSYIRLVHVLHATQATQEEHYPAYVGYLGVPRVAAMRRRPRQKEKKKHLLAGSEIS</sequence>
<keyword evidence="3" id="KW-1185">Reference proteome</keyword>
<dbReference type="RefSeq" id="XP_060411979.1">
    <property type="nucleotide sequence ID" value="XM_060552102.1"/>
</dbReference>
<organism evidence="2 3">
    <name type="scientific">Colletotrichum navitas</name>
    <dbReference type="NCBI Taxonomy" id="681940"/>
    <lineage>
        <taxon>Eukaryota</taxon>
        <taxon>Fungi</taxon>
        <taxon>Dikarya</taxon>
        <taxon>Ascomycota</taxon>
        <taxon>Pezizomycotina</taxon>
        <taxon>Sordariomycetes</taxon>
        <taxon>Hypocreomycetidae</taxon>
        <taxon>Glomerellales</taxon>
        <taxon>Glomerellaceae</taxon>
        <taxon>Colletotrichum</taxon>
        <taxon>Colletotrichum graminicola species complex</taxon>
    </lineage>
</organism>
<gene>
    <name evidence="2" type="ORF">LY79DRAFT_279486</name>
</gene>
<evidence type="ECO:0000313" key="2">
    <source>
        <dbReference type="EMBL" id="KAK1584923.1"/>
    </source>
</evidence>
<evidence type="ECO:0000256" key="1">
    <source>
        <dbReference type="SAM" id="MobiDB-lite"/>
    </source>
</evidence>
<dbReference type="GeneID" id="85436342"/>
<protein>
    <submittedName>
        <fullName evidence="2">Uncharacterized protein</fullName>
    </submittedName>
</protein>
<dbReference type="Proteomes" id="UP001230504">
    <property type="component" value="Unassembled WGS sequence"/>
</dbReference>
<dbReference type="AlphaFoldDB" id="A0AAD8PVF9"/>
<comment type="caution">
    <text evidence="2">The sequence shown here is derived from an EMBL/GenBank/DDBJ whole genome shotgun (WGS) entry which is preliminary data.</text>
</comment>
<name>A0AAD8PVF9_9PEZI</name>
<proteinExistence type="predicted"/>
<feature type="region of interest" description="Disordered" evidence="1">
    <location>
        <begin position="136"/>
        <end position="155"/>
    </location>
</feature>
<reference evidence="2" key="1">
    <citation type="submission" date="2021-06" db="EMBL/GenBank/DDBJ databases">
        <title>Comparative genomics, transcriptomics and evolutionary studies reveal genomic signatures of adaptation to plant cell wall in hemibiotrophic fungi.</title>
        <authorList>
            <consortium name="DOE Joint Genome Institute"/>
            <person name="Baroncelli R."/>
            <person name="Diaz J.F."/>
            <person name="Benocci T."/>
            <person name="Peng M."/>
            <person name="Battaglia E."/>
            <person name="Haridas S."/>
            <person name="Andreopoulos W."/>
            <person name="Labutti K."/>
            <person name="Pangilinan J."/>
            <person name="Floch G.L."/>
            <person name="Makela M.R."/>
            <person name="Henrissat B."/>
            <person name="Grigoriev I.V."/>
            <person name="Crouch J.A."/>
            <person name="De Vries R.P."/>
            <person name="Sukno S.A."/>
            <person name="Thon M.R."/>
        </authorList>
    </citation>
    <scope>NUCLEOTIDE SEQUENCE</scope>
    <source>
        <strain evidence="2">CBS 125086</strain>
    </source>
</reference>
<accession>A0AAD8PVF9</accession>